<comment type="caution">
    <text evidence="2">The sequence shown here is derived from an EMBL/GenBank/DDBJ whole genome shotgun (WGS) entry which is preliminary data.</text>
</comment>
<dbReference type="GO" id="GO:0007059">
    <property type="term" value="P:chromosome segregation"/>
    <property type="evidence" value="ECO:0007669"/>
    <property type="project" value="InterPro"/>
</dbReference>
<dbReference type="PANTHER" id="PTHR14778:SF2">
    <property type="entry name" value="KINETOCHORE-ASSOCIATED PROTEIN DSN1 HOMOLOG"/>
    <property type="match status" value="1"/>
</dbReference>
<dbReference type="Pfam" id="PF08202">
    <property type="entry name" value="MIS13"/>
    <property type="match status" value="1"/>
</dbReference>
<dbReference type="GO" id="GO:0051301">
    <property type="term" value="P:cell division"/>
    <property type="evidence" value="ECO:0007669"/>
    <property type="project" value="InterPro"/>
</dbReference>
<feature type="compositionally biased region" description="Pro residues" evidence="1">
    <location>
        <begin position="577"/>
        <end position="588"/>
    </location>
</feature>
<feature type="region of interest" description="Disordered" evidence="1">
    <location>
        <begin position="1"/>
        <end position="235"/>
    </location>
</feature>
<feature type="compositionally biased region" description="Basic and acidic residues" evidence="1">
    <location>
        <begin position="551"/>
        <end position="574"/>
    </location>
</feature>
<feature type="region of interest" description="Disordered" evidence="1">
    <location>
        <begin position="539"/>
        <end position="599"/>
    </location>
</feature>
<dbReference type="Proteomes" id="UP000703269">
    <property type="component" value="Unassembled WGS sequence"/>
</dbReference>
<keyword evidence="3" id="KW-1185">Reference proteome</keyword>
<dbReference type="PANTHER" id="PTHR14778">
    <property type="entry name" value="KINETOCHORE-ASSOCIATED PROTEIN DSN1 HOMOLOG"/>
    <property type="match status" value="1"/>
</dbReference>
<feature type="region of interest" description="Disordered" evidence="1">
    <location>
        <begin position="287"/>
        <end position="310"/>
    </location>
</feature>
<protein>
    <submittedName>
        <fullName evidence="2">Mis12-Mtw1 protein family-domain-containing protein</fullName>
    </submittedName>
</protein>
<dbReference type="OrthoDB" id="3364649at2759"/>
<proteinExistence type="predicted"/>
<evidence type="ECO:0000256" key="1">
    <source>
        <dbReference type="SAM" id="MobiDB-lite"/>
    </source>
</evidence>
<evidence type="ECO:0000313" key="3">
    <source>
        <dbReference type="Proteomes" id="UP000703269"/>
    </source>
</evidence>
<evidence type="ECO:0000313" key="2">
    <source>
        <dbReference type="EMBL" id="GJE89926.1"/>
    </source>
</evidence>
<dbReference type="GO" id="GO:0000444">
    <property type="term" value="C:MIS12/MIND type complex"/>
    <property type="evidence" value="ECO:0007669"/>
    <property type="project" value="InterPro"/>
</dbReference>
<name>A0A9P3G806_9APHY</name>
<accession>A0A9P3G806</accession>
<gene>
    <name evidence="2" type="ORF">PsYK624_060390</name>
</gene>
<dbReference type="EMBL" id="BPQB01000014">
    <property type="protein sequence ID" value="GJE89926.1"/>
    <property type="molecule type" value="Genomic_DNA"/>
</dbReference>
<dbReference type="InterPro" id="IPR013218">
    <property type="entry name" value="Dsn1/Mis13"/>
</dbReference>
<feature type="compositionally biased region" description="Basic residues" evidence="1">
    <location>
        <begin position="217"/>
        <end position="228"/>
    </location>
</feature>
<reference evidence="2 3" key="1">
    <citation type="submission" date="2021-08" db="EMBL/GenBank/DDBJ databases">
        <title>Draft Genome Sequence of Phanerochaete sordida strain YK-624.</title>
        <authorList>
            <person name="Mori T."/>
            <person name="Dohra H."/>
            <person name="Suzuki T."/>
            <person name="Kawagishi H."/>
            <person name="Hirai H."/>
        </authorList>
    </citation>
    <scope>NUCLEOTIDE SEQUENCE [LARGE SCALE GENOMIC DNA]</scope>
    <source>
        <strain evidence="2 3">YK-624</strain>
    </source>
</reference>
<feature type="compositionally biased region" description="Low complexity" evidence="1">
    <location>
        <begin position="589"/>
        <end position="599"/>
    </location>
</feature>
<organism evidence="2 3">
    <name type="scientific">Phanerochaete sordida</name>
    <dbReference type="NCBI Taxonomy" id="48140"/>
    <lineage>
        <taxon>Eukaryota</taxon>
        <taxon>Fungi</taxon>
        <taxon>Dikarya</taxon>
        <taxon>Basidiomycota</taxon>
        <taxon>Agaricomycotina</taxon>
        <taxon>Agaricomycetes</taxon>
        <taxon>Polyporales</taxon>
        <taxon>Phanerochaetaceae</taxon>
        <taxon>Phanerochaete</taxon>
    </lineage>
</organism>
<dbReference type="AlphaFoldDB" id="A0A9P3G806"/>
<sequence length="599" mass="65344">MHPSHSGPPTSKRKETDGGNPLNQVVKKARKESSAQSSAAAKRKLIGEEKPGGLVIVRAGSARPPHSQDAAPTRSEPQPLPRHSSVPPPSRTTSNGDLNGAHSAHPSKKFKADAGPASSSNKGKGREVLGAVAEADEDEDVRQMQSETDMLRRKSLAAAAAASSDPRFQFPAPGTSSRTTKPPSQPRGRIREMSQPLPSQETPQQERNKLLRGQTDHRRKSSLTRGKRISSTYQSTGVIAQPHTSVRNSSFYKHIDVELPEPQRAAQLLIWCSHRAMNELADEITQAASTSKQGSKDAGKDPPPLSEGDLQLLRGVGEDLVRMLAERKIDTNVYSEAGEEDEPRQLKPNEQNVRNREREVKFNAHIQRLKQEDEAWVEVGASYNSFRSAVLAELEDRKKEFPSAKAKGKRPATAADIALWDISEKDLPDHLRGRDGLALARSFVDAGAETQSPLRKRMDDLQETADWVRTLAHSALESTRLAEADLNQRFSLLSIALSSRIQPGALSNASTLASYLPPTASRPPPTADPQAVLRAMSRVDAERPQTQVGDAARRAARELQRAHDSSNGITERRLTGVPPPTPRKPPGTPRRATTPARGR</sequence>